<dbReference type="OrthoDB" id="9835640at2759"/>
<reference evidence="4" key="1">
    <citation type="submission" date="2025-08" db="UniProtKB">
        <authorList>
            <consortium name="RefSeq"/>
        </authorList>
    </citation>
    <scope>IDENTIFICATION</scope>
</reference>
<dbReference type="STRING" id="1868482.ENSTSYP00000010277"/>
<proteinExistence type="predicted"/>
<dbReference type="PROSITE" id="PS51390">
    <property type="entry name" value="WAP"/>
    <property type="match status" value="1"/>
</dbReference>
<feature type="signal peptide" evidence="1">
    <location>
        <begin position="1"/>
        <end position="21"/>
    </location>
</feature>
<accession>A0A1U7SPI7</accession>
<dbReference type="GO" id="GO:0005576">
    <property type="term" value="C:extracellular region"/>
    <property type="evidence" value="ECO:0007669"/>
    <property type="project" value="InterPro"/>
</dbReference>
<evidence type="ECO:0000256" key="1">
    <source>
        <dbReference type="SAM" id="SignalP"/>
    </source>
</evidence>
<dbReference type="Pfam" id="PF00095">
    <property type="entry name" value="WAP"/>
    <property type="match status" value="1"/>
</dbReference>
<dbReference type="KEGG" id="csyr:103253125"/>
<dbReference type="CTD" id="140832"/>
<keyword evidence="1" id="KW-0732">Signal</keyword>
<dbReference type="AlphaFoldDB" id="A0A1U7SPI7"/>
<evidence type="ECO:0000259" key="2">
    <source>
        <dbReference type="PROSITE" id="PS51390"/>
    </source>
</evidence>
<dbReference type="InterPro" id="IPR008197">
    <property type="entry name" value="WAP_dom"/>
</dbReference>
<evidence type="ECO:0000313" key="3">
    <source>
        <dbReference type="Proteomes" id="UP000189704"/>
    </source>
</evidence>
<dbReference type="Proteomes" id="UP000189704">
    <property type="component" value="Unplaced"/>
</dbReference>
<name>A0A1U7SPI7_CARSF</name>
<feature type="chain" id="PRO_5018288582" evidence="1">
    <location>
        <begin position="22"/>
        <end position="157"/>
    </location>
</feature>
<feature type="non-terminal residue" evidence="4">
    <location>
        <position position="157"/>
    </location>
</feature>
<protein>
    <submittedName>
        <fullName evidence="4">WAP four-disulfide core domain protein 10A</fullName>
    </submittedName>
</protein>
<gene>
    <name evidence="4" type="primary">WFDC10A</name>
</gene>
<dbReference type="GO" id="GO:0030414">
    <property type="term" value="F:peptidase inhibitor activity"/>
    <property type="evidence" value="ECO:0007669"/>
    <property type="project" value="InterPro"/>
</dbReference>
<feature type="domain" description="WAP" evidence="2">
    <location>
        <begin position="37"/>
        <end position="82"/>
    </location>
</feature>
<dbReference type="GeneID" id="103253125"/>
<dbReference type="RefSeq" id="XP_008049779.2">
    <property type="nucleotide sequence ID" value="XM_008051588.2"/>
</dbReference>
<organism evidence="3 4">
    <name type="scientific">Carlito syrichta</name>
    <name type="common">Philippine tarsier</name>
    <name type="synonym">Tarsius syrichta</name>
    <dbReference type="NCBI Taxonomy" id="1868482"/>
    <lineage>
        <taxon>Eukaryota</taxon>
        <taxon>Metazoa</taxon>
        <taxon>Chordata</taxon>
        <taxon>Craniata</taxon>
        <taxon>Vertebrata</taxon>
        <taxon>Euteleostomi</taxon>
        <taxon>Mammalia</taxon>
        <taxon>Eutheria</taxon>
        <taxon>Euarchontoglires</taxon>
        <taxon>Primates</taxon>
        <taxon>Haplorrhini</taxon>
        <taxon>Tarsiiformes</taxon>
        <taxon>Tarsiidae</taxon>
        <taxon>Carlito</taxon>
    </lineage>
</organism>
<keyword evidence="3" id="KW-1185">Reference proteome</keyword>
<evidence type="ECO:0000313" key="4">
    <source>
        <dbReference type="RefSeq" id="XP_008049779.2"/>
    </source>
</evidence>
<sequence>MPLQALLPVLVLCVLLLQAQGGHRNWKRIQNMQETQLPSDIKVCQKRPSFYTCIRICESHQDCQANNICCATFCGNVCMSLLDERDTRRGNCLHQTRVYDPPQKHYKALGISVSSPHMPRAALGQEALRKEMMINPQHRLHQRCVGCMGVVSKRTYL</sequence>